<feature type="repeat" description="ANK" evidence="3">
    <location>
        <begin position="125"/>
        <end position="157"/>
    </location>
</feature>
<dbReference type="PROSITE" id="PS50088">
    <property type="entry name" value="ANK_REPEAT"/>
    <property type="match status" value="2"/>
</dbReference>
<dbReference type="PANTHER" id="PTHR24178">
    <property type="entry name" value="MOLTING PROTEIN MLT-4"/>
    <property type="match status" value="1"/>
</dbReference>
<dbReference type="AlphaFoldDB" id="A0A914PXG3"/>
<dbReference type="SMART" id="SM00248">
    <property type="entry name" value="ANK"/>
    <property type="match status" value="5"/>
</dbReference>
<dbReference type="Pfam" id="PF13637">
    <property type="entry name" value="Ank_4"/>
    <property type="match status" value="1"/>
</dbReference>
<reference evidence="5" key="1">
    <citation type="submission" date="2022-11" db="UniProtKB">
        <authorList>
            <consortium name="WormBaseParasite"/>
        </authorList>
    </citation>
    <scope>IDENTIFICATION</scope>
</reference>
<dbReference type="Proteomes" id="UP000887578">
    <property type="component" value="Unplaced"/>
</dbReference>
<keyword evidence="1" id="KW-0677">Repeat</keyword>
<accession>A0A914PXG3</accession>
<dbReference type="PROSITE" id="PS50297">
    <property type="entry name" value="ANK_REP_REGION"/>
    <property type="match status" value="2"/>
</dbReference>
<dbReference type="WBParaSite" id="PDA_v2.g23509.t1">
    <property type="protein sequence ID" value="PDA_v2.g23509.t1"/>
    <property type="gene ID" value="PDA_v2.g23509"/>
</dbReference>
<dbReference type="Gene3D" id="1.25.40.20">
    <property type="entry name" value="Ankyrin repeat-containing domain"/>
    <property type="match status" value="3"/>
</dbReference>
<feature type="repeat" description="ANK" evidence="3">
    <location>
        <begin position="192"/>
        <end position="224"/>
    </location>
</feature>
<evidence type="ECO:0000256" key="3">
    <source>
        <dbReference type="PROSITE-ProRule" id="PRU00023"/>
    </source>
</evidence>
<evidence type="ECO:0000256" key="1">
    <source>
        <dbReference type="ARBA" id="ARBA00022737"/>
    </source>
</evidence>
<protein>
    <submittedName>
        <fullName evidence="5">26S proteasome non-ATPase regulatory subunit 10</fullName>
    </submittedName>
</protein>
<sequence>MISMGIYLFLMTEKELSKTEKTLIFNELVEALRQNLPELAKKSLIEHGWLLNYFDDSNRNAVHWAAVGGCLSIIELIASRDPKILTLSDDSGWNLLMLASSAGRIEVVRYLLSSVDSDVNHKNKNGQTPLHYAASKNHPAIVELLLENNADINAQDNLRATPLHRASSQGHIDVVRILCGNPKIRIDIQDNEGNTALHLAVEDQNDSLAIFLAKSGANVKMENKAEKTPLQLCKDAELKRKLEQFL</sequence>
<dbReference type="InterPro" id="IPR002110">
    <property type="entry name" value="Ankyrin_rpt"/>
</dbReference>
<evidence type="ECO:0000256" key="2">
    <source>
        <dbReference type="ARBA" id="ARBA00023043"/>
    </source>
</evidence>
<dbReference type="InterPro" id="IPR036770">
    <property type="entry name" value="Ankyrin_rpt-contain_sf"/>
</dbReference>
<dbReference type="SUPFAM" id="SSF48403">
    <property type="entry name" value="Ankyrin repeat"/>
    <property type="match status" value="1"/>
</dbReference>
<dbReference type="Pfam" id="PF12796">
    <property type="entry name" value="Ank_2"/>
    <property type="match status" value="1"/>
</dbReference>
<name>A0A914PXG3_9BILA</name>
<proteinExistence type="predicted"/>
<organism evidence="4 5">
    <name type="scientific">Panagrolaimus davidi</name>
    <dbReference type="NCBI Taxonomy" id="227884"/>
    <lineage>
        <taxon>Eukaryota</taxon>
        <taxon>Metazoa</taxon>
        <taxon>Ecdysozoa</taxon>
        <taxon>Nematoda</taxon>
        <taxon>Chromadorea</taxon>
        <taxon>Rhabditida</taxon>
        <taxon>Tylenchina</taxon>
        <taxon>Panagrolaimomorpha</taxon>
        <taxon>Panagrolaimoidea</taxon>
        <taxon>Panagrolaimidae</taxon>
        <taxon>Panagrolaimus</taxon>
    </lineage>
</organism>
<evidence type="ECO:0000313" key="5">
    <source>
        <dbReference type="WBParaSite" id="PDA_v2.g23509.t1"/>
    </source>
</evidence>
<keyword evidence="2 3" id="KW-0040">ANK repeat</keyword>
<keyword evidence="4" id="KW-1185">Reference proteome</keyword>
<evidence type="ECO:0000313" key="4">
    <source>
        <dbReference type="Proteomes" id="UP000887578"/>
    </source>
</evidence>